<evidence type="ECO:0000313" key="2">
    <source>
        <dbReference type="EMBL" id="SMX29478.1"/>
    </source>
</evidence>
<feature type="domain" description="Zinc finger CGNR" evidence="1">
    <location>
        <begin position="161"/>
        <end position="202"/>
    </location>
</feature>
<dbReference type="EMBL" id="FXXP01000002">
    <property type="protein sequence ID" value="SMX29478.1"/>
    <property type="molecule type" value="Genomic_DNA"/>
</dbReference>
<keyword evidence="3" id="KW-1185">Reference proteome</keyword>
<dbReference type="InterPro" id="IPR010852">
    <property type="entry name" value="ABATE"/>
</dbReference>
<reference evidence="3" key="1">
    <citation type="submission" date="2017-05" db="EMBL/GenBank/DDBJ databases">
        <authorList>
            <person name="Rodrigo-Torres L."/>
            <person name="Arahal R. D."/>
            <person name="Lucena T."/>
        </authorList>
    </citation>
    <scope>NUCLEOTIDE SEQUENCE [LARGE SCALE GENOMIC DNA]</scope>
    <source>
        <strain evidence="3">CECT 8649</strain>
    </source>
</reference>
<evidence type="ECO:0000313" key="3">
    <source>
        <dbReference type="Proteomes" id="UP000225972"/>
    </source>
</evidence>
<dbReference type="SUPFAM" id="SSF160904">
    <property type="entry name" value="Jann2411-like"/>
    <property type="match status" value="1"/>
</dbReference>
<dbReference type="AlphaFoldDB" id="A0A238JFN4"/>
<gene>
    <name evidence="2" type="ORF">TRP8649_03614</name>
</gene>
<dbReference type="Pfam" id="PF07336">
    <property type="entry name" value="ABATE"/>
    <property type="match status" value="1"/>
</dbReference>
<dbReference type="Pfam" id="PF11706">
    <property type="entry name" value="zf-CGNR"/>
    <property type="match status" value="1"/>
</dbReference>
<dbReference type="Gene3D" id="1.10.3300.10">
    <property type="entry name" value="Jann2411-like domain"/>
    <property type="match status" value="1"/>
</dbReference>
<proteinExistence type="predicted"/>
<dbReference type="Proteomes" id="UP000225972">
    <property type="component" value="Unassembled WGS sequence"/>
</dbReference>
<accession>A0A238JFN4</accession>
<dbReference type="RefSeq" id="WP_099247521.1">
    <property type="nucleotide sequence ID" value="NZ_FXXP01000002.1"/>
</dbReference>
<name>A0A238JFN4_9RHOB</name>
<dbReference type="InterPro" id="IPR023286">
    <property type="entry name" value="ABATE_dom_sf"/>
</dbReference>
<dbReference type="OrthoDB" id="9808437at2"/>
<sequence length="203" mass="22675">MDEIRPAAFFIGESTALDFVNSVAAPRSTEFEWLASGDDVLDWLHLAGLLSETERSALAQPKHETALERAAADLRTFREEFRDLVHLITTEKQVPPDHALIAKLNHLMAQGQQSLRLVASGSDDQQIALKLEYDIASPEDLLPRIAASCAEFIAKADLRYVRLCEGSGCTLFFNDVSKNHKRRWCSMEVCGNRAKAAAYRNRT</sequence>
<dbReference type="InterPro" id="IPR021005">
    <property type="entry name" value="Znf_CGNR"/>
</dbReference>
<evidence type="ECO:0000259" key="1">
    <source>
        <dbReference type="Pfam" id="PF11706"/>
    </source>
</evidence>
<dbReference type="PANTHER" id="PTHR35525:SF3">
    <property type="entry name" value="BLL6575 PROTEIN"/>
    <property type="match status" value="1"/>
</dbReference>
<organism evidence="2 3">
    <name type="scientific">Pelagimonas phthalicica</name>
    <dbReference type="NCBI Taxonomy" id="1037362"/>
    <lineage>
        <taxon>Bacteria</taxon>
        <taxon>Pseudomonadati</taxon>
        <taxon>Pseudomonadota</taxon>
        <taxon>Alphaproteobacteria</taxon>
        <taxon>Rhodobacterales</taxon>
        <taxon>Roseobacteraceae</taxon>
        <taxon>Pelagimonas</taxon>
    </lineage>
</organism>
<dbReference type="PANTHER" id="PTHR35525">
    <property type="entry name" value="BLL6575 PROTEIN"/>
    <property type="match status" value="1"/>
</dbReference>
<protein>
    <submittedName>
        <fullName evidence="2">CGNR zinc finger</fullName>
    </submittedName>
</protein>